<name>A0A1G1Y329_9BACT</name>
<comment type="caution">
    <text evidence="8">The sequence shown here is derived from an EMBL/GenBank/DDBJ whole genome shotgun (WGS) entry which is preliminary data.</text>
</comment>
<evidence type="ECO:0000256" key="4">
    <source>
        <dbReference type="ARBA" id="ARBA00023136"/>
    </source>
</evidence>
<keyword evidence="3 6" id="KW-1133">Transmembrane helix</keyword>
<dbReference type="Pfam" id="PF04932">
    <property type="entry name" value="Wzy_C"/>
    <property type="match status" value="1"/>
</dbReference>
<evidence type="ECO:0000256" key="1">
    <source>
        <dbReference type="ARBA" id="ARBA00004141"/>
    </source>
</evidence>
<evidence type="ECO:0000256" key="5">
    <source>
        <dbReference type="PROSITE-ProRule" id="PRU00339"/>
    </source>
</evidence>
<dbReference type="InterPro" id="IPR007016">
    <property type="entry name" value="O-antigen_ligase-rel_domated"/>
</dbReference>
<feature type="transmembrane region" description="Helical" evidence="6">
    <location>
        <begin position="198"/>
        <end position="216"/>
    </location>
</feature>
<proteinExistence type="predicted"/>
<dbReference type="GO" id="GO:0016020">
    <property type="term" value="C:membrane"/>
    <property type="evidence" value="ECO:0007669"/>
    <property type="project" value="UniProtKB-SubCell"/>
</dbReference>
<organism evidence="8 9">
    <name type="scientific">Candidatus Buchananbacteria bacterium RIFCSPHIGHO2_01_FULL_44_11</name>
    <dbReference type="NCBI Taxonomy" id="1797535"/>
    <lineage>
        <taxon>Bacteria</taxon>
        <taxon>Candidatus Buchananiibacteriota</taxon>
    </lineage>
</organism>
<feature type="transmembrane region" description="Helical" evidence="6">
    <location>
        <begin position="247"/>
        <end position="267"/>
    </location>
</feature>
<feature type="repeat" description="TPR" evidence="5">
    <location>
        <begin position="587"/>
        <end position="620"/>
    </location>
</feature>
<dbReference type="Proteomes" id="UP000178240">
    <property type="component" value="Unassembled WGS sequence"/>
</dbReference>
<dbReference type="InterPro" id="IPR051533">
    <property type="entry name" value="WaaL-like"/>
</dbReference>
<gene>
    <name evidence="8" type="ORF">A2744_01440</name>
</gene>
<dbReference type="PANTHER" id="PTHR37422">
    <property type="entry name" value="TEICHURONIC ACID BIOSYNTHESIS PROTEIN TUAE"/>
    <property type="match status" value="1"/>
</dbReference>
<keyword evidence="5" id="KW-0802">TPR repeat</keyword>
<evidence type="ECO:0000313" key="8">
    <source>
        <dbReference type="EMBL" id="OGY46708.1"/>
    </source>
</evidence>
<accession>A0A1G1Y329</accession>
<dbReference type="InterPro" id="IPR019734">
    <property type="entry name" value="TPR_rpt"/>
</dbReference>
<sequence>MANQNQLNSWCLQIIKIGIFVILFLPLLANENFLFPFVFPRTIAFRLLVEICLIFYLTLIISAPQYRTRWSKMLVLLTAFIGIMFVASIAGTNFYHSFWSSIERSEGILTWLHLLAFFVILTGIFKNREDWRPVFKIVVIAAWLQSLYALGQVFNLSFALKTTGTRIGGSLGNPSFLAAYLIFIIFIAAYLSTQTRSIRLKLSYTALILIDVFLIFQTQTRGAILSLGCGLLLLLVFNIIKAKKLAVKIGASLACLLLLSSALFVYANKEQSWVKNQPALGRITSISFNDITTQNRLIVWSVGWLGFLEHPWLGWGWENFHAPFNKYFNPAIARDVGSQPWYDRAHNVIVEVTVATGVFGLLAYLAIIGLAVLSFWSKLKDNQWPTKTALLFSTLLIVYFLQNIFVFDTLNSYIMFFLILGFSQAQPTLKLPPETLPSRWAAKNRAALILLIIVSLPIAYWFNVRPTLANYYVIKAVTKNKTEPAKMLANFQKAFSYSPPNDQELRFILVQYTRDQINWRGVGQETTPLINFTITEMTKSLQASPDSVQNYLLLGELYLATSQLNQKHWQLAEDVSLRALEFAPQRYQIYTLLGRLKMSQGKFDDGINYFKQATNFNRQFAEGYWNLAVAYILSRQPLLAQATLDQAEKLNFPVYSAKNAEKLLAAYQDSKDLEATVNFLEVLIKKLPEADNYRQLLDTLKQISQ</sequence>
<feature type="transmembrane region" description="Helical" evidence="6">
    <location>
        <begin position="7"/>
        <end position="28"/>
    </location>
</feature>
<evidence type="ECO:0000259" key="7">
    <source>
        <dbReference type="Pfam" id="PF04932"/>
    </source>
</evidence>
<feature type="transmembrane region" description="Helical" evidence="6">
    <location>
        <begin position="444"/>
        <end position="462"/>
    </location>
</feature>
<feature type="transmembrane region" description="Helical" evidence="6">
    <location>
        <begin position="388"/>
        <end position="407"/>
    </location>
</feature>
<dbReference type="InterPro" id="IPR011990">
    <property type="entry name" value="TPR-like_helical_dom_sf"/>
</dbReference>
<dbReference type="PANTHER" id="PTHR37422:SF13">
    <property type="entry name" value="LIPOPOLYSACCHARIDE BIOSYNTHESIS PROTEIN PA4999-RELATED"/>
    <property type="match status" value="1"/>
</dbReference>
<feature type="transmembrane region" description="Helical" evidence="6">
    <location>
        <begin position="74"/>
        <end position="96"/>
    </location>
</feature>
<feature type="transmembrane region" description="Helical" evidence="6">
    <location>
        <begin position="222"/>
        <end position="240"/>
    </location>
</feature>
<feature type="transmembrane region" description="Helical" evidence="6">
    <location>
        <begin position="137"/>
        <end position="159"/>
    </location>
</feature>
<dbReference type="AlphaFoldDB" id="A0A1G1Y329"/>
<evidence type="ECO:0000256" key="2">
    <source>
        <dbReference type="ARBA" id="ARBA00022692"/>
    </source>
</evidence>
<reference evidence="8 9" key="1">
    <citation type="journal article" date="2016" name="Nat. Commun.">
        <title>Thousands of microbial genomes shed light on interconnected biogeochemical processes in an aquifer system.</title>
        <authorList>
            <person name="Anantharaman K."/>
            <person name="Brown C.T."/>
            <person name="Hug L.A."/>
            <person name="Sharon I."/>
            <person name="Castelle C.J."/>
            <person name="Probst A.J."/>
            <person name="Thomas B.C."/>
            <person name="Singh A."/>
            <person name="Wilkins M.J."/>
            <person name="Karaoz U."/>
            <person name="Brodie E.L."/>
            <person name="Williams K.H."/>
            <person name="Hubbard S.S."/>
            <person name="Banfield J.F."/>
        </authorList>
    </citation>
    <scope>NUCLEOTIDE SEQUENCE [LARGE SCALE GENOMIC DNA]</scope>
</reference>
<feature type="domain" description="O-antigen ligase-related" evidence="7">
    <location>
        <begin position="207"/>
        <end position="365"/>
    </location>
</feature>
<dbReference type="SUPFAM" id="SSF48452">
    <property type="entry name" value="TPR-like"/>
    <property type="match status" value="1"/>
</dbReference>
<keyword evidence="2 6" id="KW-0812">Transmembrane</keyword>
<keyword evidence="4 6" id="KW-0472">Membrane</keyword>
<feature type="transmembrane region" description="Helical" evidence="6">
    <location>
        <begin position="348"/>
        <end position="376"/>
    </location>
</feature>
<feature type="transmembrane region" description="Helical" evidence="6">
    <location>
        <begin position="108"/>
        <end position="125"/>
    </location>
</feature>
<evidence type="ECO:0000256" key="6">
    <source>
        <dbReference type="SAM" id="Phobius"/>
    </source>
</evidence>
<protein>
    <recommendedName>
        <fullName evidence="7">O-antigen ligase-related domain-containing protein</fullName>
    </recommendedName>
</protein>
<evidence type="ECO:0000256" key="3">
    <source>
        <dbReference type="ARBA" id="ARBA00022989"/>
    </source>
</evidence>
<dbReference type="PROSITE" id="PS50005">
    <property type="entry name" value="TPR"/>
    <property type="match status" value="1"/>
</dbReference>
<dbReference type="STRING" id="1797535.A2744_01440"/>
<dbReference type="Gene3D" id="1.25.40.10">
    <property type="entry name" value="Tetratricopeptide repeat domain"/>
    <property type="match status" value="1"/>
</dbReference>
<feature type="transmembrane region" description="Helical" evidence="6">
    <location>
        <begin position="171"/>
        <end position="191"/>
    </location>
</feature>
<feature type="transmembrane region" description="Helical" evidence="6">
    <location>
        <begin position="43"/>
        <end position="62"/>
    </location>
</feature>
<dbReference type="EMBL" id="MHIE01000002">
    <property type="protein sequence ID" value="OGY46708.1"/>
    <property type="molecule type" value="Genomic_DNA"/>
</dbReference>
<comment type="subcellular location">
    <subcellularLocation>
        <location evidence="1">Membrane</location>
        <topology evidence="1">Multi-pass membrane protein</topology>
    </subcellularLocation>
</comment>
<evidence type="ECO:0000313" key="9">
    <source>
        <dbReference type="Proteomes" id="UP000178240"/>
    </source>
</evidence>